<dbReference type="InterPro" id="IPR030392">
    <property type="entry name" value="S74_ICA"/>
</dbReference>
<dbReference type="InterPro" id="IPR036388">
    <property type="entry name" value="WH-like_DNA-bd_sf"/>
</dbReference>
<evidence type="ECO:0000256" key="1">
    <source>
        <dbReference type="SAM" id="MobiDB-lite"/>
    </source>
</evidence>
<dbReference type="Pfam" id="PF13884">
    <property type="entry name" value="Peptidase_S74"/>
    <property type="match status" value="1"/>
</dbReference>
<dbReference type="Gene3D" id="1.10.10.10">
    <property type="entry name" value="Winged helix-like DNA-binding domain superfamily/Winged helix DNA-binding domain"/>
    <property type="match status" value="1"/>
</dbReference>
<dbReference type="PROSITE" id="PS51688">
    <property type="entry name" value="ICA"/>
    <property type="match status" value="1"/>
</dbReference>
<evidence type="ECO:0000259" key="2">
    <source>
        <dbReference type="PROSITE" id="PS51688"/>
    </source>
</evidence>
<feature type="region of interest" description="Disordered" evidence="1">
    <location>
        <begin position="1"/>
        <end position="20"/>
    </location>
</feature>
<evidence type="ECO:0000313" key="3">
    <source>
        <dbReference type="EMBL" id="ASF00096.1"/>
    </source>
</evidence>
<dbReference type="EMBL" id="KY052813">
    <property type="protein sequence ID" value="ASF00096.1"/>
    <property type="molecule type" value="Genomic_DNA"/>
</dbReference>
<feature type="compositionally biased region" description="Polar residues" evidence="1">
    <location>
        <begin position="1"/>
        <end position="14"/>
    </location>
</feature>
<reference evidence="3" key="1">
    <citation type="submission" date="2016-10" db="EMBL/GenBank/DDBJ databases">
        <authorList>
            <person name="Varghese N."/>
        </authorList>
    </citation>
    <scope>NUCLEOTIDE SEQUENCE</scope>
</reference>
<protein>
    <recommendedName>
        <fullName evidence="2">Peptidase S74 domain-containing protein</fullName>
    </recommendedName>
</protein>
<feature type="domain" description="Peptidase S74" evidence="2">
    <location>
        <begin position="35"/>
        <end position="178"/>
    </location>
</feature>
<accession>A0A218MLC9</accession>
<name>A0A218MLC9_9VIRU</name>
<organism evidence="3">
    <name type="scientific">uncultured virus</name>
    <dbReference type="NCBI Taxonomy" id="340016"/>
    <lineage>
        <taxon>Viruses</taxon>
        <taxon>environmental samples</taxon>
    </lineage>
</organism>
<reference evidence="3" key="2">
    <citation type="journal article" date="2017" name="Nat. Commun.">
        <title>Single-virus genomics reveals hidden cosmopolitan and abundant viruses.</title>
        <authorList>
            <person name="Martinez-Hernandez F."/>
            <person name="Fornas O."/>
            <person name="Lluesma Gomez M."/>
            <person name="Bolduc B."/>
            <person name="de la Cruz Pena M.J."/>
            <person name="Martinez J.M."/>
            <person name="Anton J."/>
            <person name="Gasol J.M."/>
            <person name="Rosselli R."/>
            <person name="Rodriguez-Valera F."/>
            <person name="Sullivan M.B."/>
            <person name="Acinas S.G."/>
            <person name="Martinez-Garcia M."/>
        </authorList>
    </citation>
    <scope>NUCLEOTIDE SEQUENCE</scope>
</reference>
<dbReference type="CDD" id="cd10144">
    <property type="entry name" value="Peptidase_S74_CIMCD"/>
    <property type="match status" value="1"/>
</dbReference>
<proteinExistence type="predicted"/>
<sequence length="178" mass="19765">MTSSAVAPVPNTTDLGGGSERFDDIFATNGTIQTSDQNEKQDIASLTAKELNVAKKLSTLFKTFRWKSKVTEKGDSARTHTGIIAQEVQSAFNAEGLDASDYGLFTSSTWWEKEISVDAVKADVEKEIEAKDAYTYIDIQHEKTDGYTERTRLGVRYPELFSFIFSSIEARLTALESK</sequence>